<proteinExistence type="predicted"/>
<dbReference type="HOGENOM" id="CLU_2893057_0_0_2"/>
<dbReference type="PATRIC" id="fig|1229908.8.peg.357"/>
<organism evidence="1 2">
    <name type="scientific">Candidatus Nitrosopumilus koreensis AR1</name>
    <dbReference type="NCBI Taxonomy" id="1229908"/>
    <lineage>
        <taxon>Archaea</taxon>
        <taxon>Nitrososphaerota</taxon>
        <taxon>Nitrososphaeria</taxon>
        <taxon>Nitrosopumilales</taxon>
        <taxon>Nitrosopumilaceae</taxon>
        <taxon>Nitrosopumilus</taxon>
    </lineage>
</organism>
<dbReference type="GeneID" id="13725790"/>
<evidence type="ECO:0000313" key="2">
    <source>
        <dbReference type="Proteomes" id="UP000006101"/>
    </source>
</evidence>
<dbReference type="Proteomes" id="UP000006101">
    <property type="component" value="Chromosome"/>
</dbReference>
<name>K0B5M1_9ARCH</name>
<reference evidence="1 2" key="1">
    <citation type="journal article" date="2012" name="J. Bacteriol.">
        <title>Draft Genome Sequence of an Ammonia-Oxidizing Archaeon, "Candidatus Nitrosopumilus koreensis" AR1, from Marine Sediment.</title>
        <authorList>
            <person name="Park S.J."/>
            <person name="Kim J.G."/>
            <person name="Jung M.Y."/>
            <person name="Kim S.J."/>
            <person name="Cha I.T."/>
            <person name="Kwon K."/>
            <person name="Lee J.H."/>
            <person name="Rhee S.K."/>
        </authorList>
    </citation>
    <scope>NUCLEOTIDE SEQUENCE [LARGE SCALE GENOMIC DNA]</scope>
    <source>
        <strain evidence="1 2">AR1</strain>
    </source>
</reference>
<keyword evidence="2" id="KW-1185">Reference proteome</keyword>
<accession>K0B5M1</accession>
<evidence type="ECO:0000313" key="1">
    <source>
        <dbReference type="EMBL" id="AFS80245.1"/>
    </source>
</evidence>
<evidence type="ECO:0008006" key="3">
    <source>
        <dbReference type="Google" id="ProtNLM"/>
    </source>
</evidence>
<sequence length="62" mass="7280">MNFNCVFSKCDYKQNNITEQEFLEHLENTHHKELQDTAEKENLPLDTVTMMTVSNSKVFINS</sequence>
<dbReference type="KEGG" id="nkr:NKOR_01695"/>
<dbReference type="RefSeq" id="WP_014962634.1">
    <property type="nucleotide sequence ID" value="NC_018655.1"/>
</dbReference>
<gene>
    <name evidence="1" type="ORF">NKOR_01695</name>
</gene>
<dbReference type="EMBL" id="CP003842">
    <property type="protein sequence ID" value="AFS80245.1"/>
    <property type="molecule type" value="Genomic_DNA"/>
</dbReference>
<protein>
    <recommendedName>
        <fullName evidence="3">DUF1059 domain-containing protein</fullName>
    </recommendedName>
</protein>
<dbReference type="AlphaFoldDB" id="K0B5M1"/>